<dbReference type="InterPro" id="IPR050364">
    <property type="entry name" value="Cytochrome_P450_fung"/>
</dbReference>
<evidence type="ECO:0000256" key="8">
    <source>
        <dbReference type="RuleBase" id="RU000461"/>
    </source>
</evidence>
<keyword evidence="6 8" id="KW-0503">Monooxygenase</keyword>
<dbReference type="InterPro" id="IPR017972">
    <property type="entry name" value="Cyt_P450_CS"/>
</dbReference>
<dbReference type="CDD" id="cd11065">
    <property type="entry name" value="CYP64-like"/>
    <property type="match status" value="1"/>
</dbReference>
<dbReference type="PANTHER" id="PTHR46300">
    <property type="entry name" value="P450, PUTATIVE (EUROFUNG)-RELATED-RELATED"/>
    <property type="match status" value="1"/>
</dbReference>
<dbReference type="OrthoDB" id="1103324at2759"/>
<dbReference type="InterPro" id="IPR002401">
    <property type="entry name" value="Cyt_P450_E_grp-I"/>
</dbReference>
<organism evidence="10 11">
    <name type="scientific">Penicillium salamii</name>
    <dbReference type="NCBI Taxonomy" id="1612424"/>
    <lineage>
        <taxon>Eukaryota</taxon>
        <taxon>Fungi</taxon>
        <taxon>Dikarya</taxon>
        <taxon>Ascomycota</taxon>
        <taxon>Pezizomycotina</taxon>
        <taxon>Eurotiomycetes</taxon>
        <taxon>Eurotiomycetidae</taxon>
        <taxon>Eurotiales</taxon>
        <taxon>Aspergillaceae</taxon>
        <taxon>Penicillium</taxon>
    </lineage>
</organism>
<reference evidence="10" key="1">
    <citation type="submission" date="2021-07" db="EMBL/GenBank/DDBJ databases">
        <authorList>
            <person name="Branca A.L. A."/>
        </authorList>
    </citation>
    <scope>NUCLEOTIDE SEQUENCE</scope>
</reference>
<evidence type="ECO:0000256" key="9">
    <source>
        <dbReference type="SAM" id="SignalP"/>
    </source>
</evidence>
<dbReference type="PRINTS" id="PR00463">
    <property type="entry name" value="EP450I"/>
</dbReference>
<dbReference type="GO" id="GO:0004497">
    <property type="term" value="F:monooxygenase activity"/>
    <property type="evidence" value="ECO:0007669"/>
    <property type="project" value="UniProtKB-KW"/>
</dbReference>
<dbReference type="SUPFAM" id="SSF48264">
    <property type="entry name" value="Cytochrome P450"/>
    <property type="match status" value="2"/>
</dbReference>
<dbReference type="AlphaFoldDB" id="A0A9W4IF86"/>
<keyword evidence="5 7" id="KW-0408">Iron</keyword>
<name>A0A9W4IF86_9EURO</name>
<keyword evidence="9" id="KW-0732">Signal</keyword>
<feature type="signal peptide" evidence="9">
    <location>
        <begin position="1"/>
        <end position="28"/>
    </location>
</feature>
<evidence type="ECO:0000256" key="4">
    <source>
        <dbReference type="ARBA" id="ARBA00023002"/>
    </source>
</evidence>
<evidence type="ECO:0000256" key="3">
    <source>
        <dbReference type="ARBA" id="ARBA00022723"/>
    </source>
</evidence>
<accession>A0A9W4IF86</accession>
<evidence type="ECO:0000313" key="11">
    <source>
        <dbReference type="Proteomes" id="UP001152649"/>
    </source>
</evidence>
<keyword evidence="4 8" id="KW-0560">Oxidoreductase</keyword>
<dbReference type="PROSITE" id="PS00086">
    <property type="entry name" value="CYTOCHROME_P450"/>
    <property type="match status" value="1"/>
</dbReference>
<proteinExistence type="inferred from homology"/>
<keyword evidence="3 7" id="KW-0479">Metal-binding</keyword>
<protein>
    <recommendedName>
        <fullName evidence="12">Cytochrome P450</fullName>
    </recommendedName>
</protein>
<evidence type="ECO:0000256" key="1">
    <source>
        <dbReference type="ARBA" id="ARBA00001971"/>
    </source>
</evidence>
<dbReference type="Proteomes" id="UP001152649">
    <property type="component" value="Unassembled WGS sequence"/>
</dbReference>
<evidence type="ECO:0000256" key="5">
    <source>
        <dbReference type="ARBA" id="ARBA00023004"/>
    </source>
</evidence>
<gene>
    <name evidence="10" type="ORF">PSALAMII_LOCUS1093</name>
</gene>
<dbReference type="GO" id="GO:0016705">
    <property type="term" value="F:oxidoreductase activity, acting on paired donors, with incorporation or reduction of molecular oxygen"/>
    <property type="evidence" value="ECO:0007669"/>
    <property type="project" value="InterPro"/>
</dbReference>
<feature type="chain" id="PRO_5040937269" description="Cytochrome P450" evidence="9">
    <location>
        <begin position="29"/>
        <end position="591"/>
    </location>
</feature>
<comment type="caution">
    <text evidence="10">The sequence shown here is derived from an EMBL/GenBank/DDBJ whole genome shotgun (WGS) entry which is preliminary data.</text>
</comment>
<comment type="cofactor">
    <cofactor evidence="1 7">
        <name>heme</name>
        <dbReference type="ChEBI" id="CHEBI:30413"/>
    </cofactor>
</comment>
<dbReference type="Gene3D" id="1.10.630.10">
    <property type="entry name" value="Cytochrome P450"/>
    <property type="match status" value="1"/>
</dbReference>
<dbReference type="GO" id="GO:0043386">
    <property type="term" value="P:mycotoxin biosynthetic process"/>
    <property type="evidence" value="ECO:0007669"/>
    <property type="project" value="UniProtKB-ARBA"/>
</dbReference>
<evidence type="ECO:0000313" key="10">
    <source>
        <dbReference type="EMBL" id="CAG8267777.1"/>
    </source>
</evidence>
<dbReference type="InterPro" id="IPR001128">
    <property type="entry name" value="Cyt_P450"/>
</dbReference>
<evidence type="ECO:0000256" key="7">
    <source>
        <dbReference type="PIRSR" id="PIRSR602401-1"/>
    </source>
</evidence>
<dbReference type="InterPro" id="IPR036396">
    <property type="entry name" value="Cyt_P450_sf"/>
</dbReference>
<dbReference type="Pfam" id="PF00067">
    <property type="entry name" value="p450"/>
    <property type="match status" value="2"/>
</dbReference>
<sequence length="591" mass="67616">MANEAKFILFSFLICCWVAWKLVSLAHSTRRPVSFPPGPRTLPFLGNLHQIPAHKAFLKYKRDTDQCSSPTADLPCRFQEWSRVYGPIISLKTGPSTLVILNRAKDVRELFDKRGAIYSSRPPNHIGNELITRDNVHLLLMPYGKEWRNQRKIYQAILSISAVRALTPLQEAEATLTISQLAQSSESYYDHIRRYSTAVILSSVFGIRGPEFNHPNITRLYHVQDQFTAILETGATPPIDVFPFLKHLPDFMSPWRRWAQRIRAEQRQLYFELLQEVKSQRKRGIQRNCFMSQLLDEEFRAKHELDEEHIAYIGGVLMEGGSDTTSSTLLSFLLAMVKYPKVFRKAQEEVDRVCGTRESPTFDQLARLPYLKHCVSEVGFHYPSLRELHPLTSIFEGPTLEACRSGRHSPCADPRYTLIPHDSNQLLMVLDDEYNGYKFPTGTTFLANTWAIHHDPELYECPQDFVPERYEANPLGLKPDIQELPDGIRQTYGFGADRRICPGSHLAENSLGINLAKILWAFDIRAGTDPSTGNQLQGEEVDVDIGTQWTDGFLIAPKPFPIVMLLRSEKHREVLNRDLGEAQKIFQSYED</sequence>
<keyword evidence="11" id="KW-1185">Reference proteome</keyword>
<dbReference type="GO" id="GO:0020037">
    <property type="term" value="F:heme binding"/>
    <property type="evidence" value="ECO:0007669"/>
    <property type="project" value="InterPro"/>
</dbReference>
<dbReference type="GO" id="GO:0005506">
    <property type="term" value="F:iron ion binding"/>
    <property type="evidence" value="ECO:0007669"/>
    <property type="project" value="InterPro"/>
</dbReference>
<keyword evidence="7 8" id="KW-0349">Heme</keyword>
<evidence type="ECO:0008006" key="12">
    <source>
        <dbReference type="Google" id="ProtNLM"/>
    </source>
</evidence>
<dbReference type="PANTHER" id="PTHR46300:SF2">
    <property type="entry name" value="CYTOCHROME P450 MONOOXYGENASE ALNH-RELATED"/>
    <property type="match status" value="1"/>
</dbReference>
<comment type="similarity">
    <text evidence="2 8">Belongs to the cytochrome P450 family.</text>
</comment>
<evidence type="ECO:0000256" key="6">
    <source>
        <dbReference type="ARBA" id="ARBA00023033"/>
    </source>
</evidence>
<dbReference type="EMBL" id="CAJVPG010000033">
    <property type="protein sequence ID" value="CAG8267777.1"/>
    <property type="molecule type" value="Genomic_DNA"/>
</dbReference>
<evidence type="ECO:0000256" key="2">
    <source>
        <dbReference type="ARBA" id="ARBA00010617"/>
    </source>
</evidence>
<feature type="binding site" description="axial binding residue" evidence="7">
    <location>
        <position position="501"/>
    </location>
    <ligand>
        <name>heme</name>
        <dbReference type="ChEBI" id="CHEBI:30413"/>
    </ligand>
    <ligandPart>
        <name>Fe</name>
        <dbReference type="ChEBI" id="CHEBI:18248"/>
    </ligandPart>
</feature>